<dbReference type="PANTHER" id="PTHR21497">
    <property type="entry name" value="UBIQUITIN LIGASE E3 ALPHA-RELATED"/>
    <property type="match status" value="1"/>
</dbReference>
<comment type="similarity">
    <text evidence="5">Belongs to the E3 ubiquitin-protein ligase UBR1-like family.</text>
</comment>
<feature type="region of interest" description="Disordered" evidence="6">
    <location>
        <begin position="867"/>
        <end position="902"/>
    </location>
</feature>
<keyword evidence="2 5" id="KW-0863">Zinc-finger</keyword>
<keyword evidence="1 5" id="KW-0479">Metal-binding</keyword>
<dbReference type="InterPro" id="IPR039164">
    <property type="entry name" value="UBR1-like"/>
</dbReference>
<dbReference type="PANTHER" id="PTHR21497:SF24">
    <property type="entry name" value="E3 UBIQUITIN-PROTEIN LIGASE UBR1"/>
    <property type="match status" value="1"/>
</dbReference>
<accession>A0ABR2LAW5</accession>
<dbReference type="EMBL" id="JAPFFF010000001">
    <property type="protein sequence ID" value="KAK8900473.1"/>
    <property type="molecule type" value="Genomic_DNA"/>
</dbReference>
<proteinExistence type="inferred from homology"/>
<keyword evidence="9" id="KW-1185">Reference proteome</keyword>
<sequence>MDVSLEDLTLRFEVDVTAACLFCEKIICGDQFNSLSEFIEYHRSLSPPNCCTRSWKALTVTAICKQCMKNKNSCICIDCYLKGNHKGHDVTFALSDVGNCDCGDASAWAPLGFCSNHFNHKSEDLPNDLSNLLIKCFTAALSNYQFLASYKTEQFTEICQWIKKFSDINGAFKSIVAHVFSEKLDLSAFLLNFHQYSVDSIMSALDLISSITSNPLINKAITLSTLNILPNYMWMFFSVASEPLPKKKPMEQLIYLLKILPYGFMHGNVTEMFNDNYDWVPSISKTIRLIFDFCTRDYNSKVYERTRCKMIFTLINDLISDATESTSQIENVKRFSSIFFKDLNSIEGQCKFERKFNEKEDDVLKKETTSIHLEFYLSDIVRKICNIDGFEEENCVNSILSFIENNILNDNFDANKEKPILFRSTLCPGVFGTESLSLHVSFMQLLIKKQNKQDFMRQLYNIEKNVSFDDFLLSFSLLPIRLFSVHSQSAFGLFEHNCNSFLLAIQSFTYKGNIFLRLMPLFGLIQMMLGIVEDKEYAVNSILHIIGIYDIDETDSNGFTKEFNDLILFFLFFLSNIVTDRICMNLDLRQFEARSLAIDLEKKSYTVTEIENLYWPELVGYPFFKTVVDEIAEKFVIENETKFKLKSESFWMPVVPFASIKSFFSSITPFIQKKKEQLLPFPELPDEENDLNQGLNLRGLLMTKTTFAVIFQVMSLNAHNSGSNIFSLHLALNLLILMKKISFENSTVLPHQNDDDFLVAENLKELIEIIPDDFNVLLTYKIKYRNNPPESFIDLLEHLGAIGAHVLSIILPKVVNDPTFDINKGINDEETERLKKKKAAQIAKEKALKQLQAAKVFNFDDIEEDENENNLKKKKKRKISASMDDEVTKYSDEEEEEEEEEYSESNICTICQEKKSNELVWFPMTVFQSSLANIETPNNAPISNISASICTHTVHSNCIKNNKPGRNFQCSSDRCIKNCILPKIPDIKKMISRSKKLKTSVSNLYQTEIESFMAFFAAVSQIDREKTKNRTFSLSTLLEMFVGILTSIEFRDRSNATFARKPTNILILKYLFRVIWLIEQISAQKVCEKSLPIWILVSQLITSEDPSSSVDTFATIIKKLLNGDELIKFERQMAILKLSIFTPTYHMNDIIIPNPSSLRRNITNNIEFPNMFLEFILPKYNSIPVDKYWLEIGICLITGSLVYLRNNPETPSYAVSLNDHLDNCGGLCPILMLTEFNATAVFLYTKTFNTKVKLRPFYLTKDGDENIGLDSSGLPLFFRKDVYERMLDLIFSGEWLWSLDAKDHIDCVFDNDAEYDGENND</sequence>
<keyword evidence="5" id="KW-0808">Transferase</keyword>
<comment type="pathway">
    <text evidence="5">Protein modification; protein ubiquitination.</text>
</comment>
<evidence type="ECO:0000256" key="6">
    <source>
        <dbReference type="SAM" id="MobiDB-lite"/>
    </source>
</evidence>
<dbReference type="EC" id="2.3.2.27" evidence="5"/>
<comment type="function">
    <text evidence="5">Ubiquitin ligase protein which is a component of the N-end rule pathway. Recognizes and binds to proteins bearing specific N-terminal residues that are destabilizing according to the N-end rule, leading to their ubiquitination and subsequent degradation.</text>
</comment>
<feature type="zinc finger region" description="UBR-type" evidence="4">
    <location>
        <begin position="49"/>
        <end position="119"/>
    </location>
</feature>
<evidence type="ECO:0000256" key="1">
    <source>
        <dbReference type="ARBA" id="ARBA00022723"/>
    </source>
</evidence>
<evidence type="ECO:0000256" key="3">
    <source>
        <dbReference type="ARBA" id="ARBA00022833"/>
    </source>
</evidence>
<evidence type="ECO:0000256" key="5">
    <source>
        <dbReference type="RuleBase" id="RU366018"/>
    </source>
</evidence>
<dbReference type="SMART" id="SM00396">
    <property type="entry name" value="ZnF_UBR1"/>
    <property type="match status" value="1"/>
</dbReference>
<keyword evidence="3 5" id="KW-0862">Zinc</keyword>
<dbReference type="CDD" id="cd19673">
    <property type="entry name" value="UBR-box_UBR3"/>
    <property type="match status" value="1"/>
</dbReference>
<reference evidence="8 9" key="1">
    <citation type="submission" date="2024-04" db="EMBL/GenBank/DDBJ databases">
        <title>Tritrichomonas musculus Genome.</title>
        <authorList>
            <person name="Alves-Ferreira E."/>
            <person name="Grigg M."/>
            <person name="Lorenzi H."/>
            <person name="Galac M."/>
        </authorList>
    </citation>
    <scope>NUCLEOTIDE SEQUENCE [LARGE SCALE GENOMIC DNA]</scope>
    <source>
        <strain evidence="8 9">EAF2021</strain>
    </source>
</reference>
<keyword evidence="5" id="KW-0833">Ubl conjugation pathway</keyword>
<evidence type="ECO:0000256" key="4">
    <source>
        <dbReference type="PROSITE-ProRule" id="PRU00508"/>
    </source>
</evidence>
<evidence type="ECO:0000313" key="8">
    <source>
        <dbReference type="EMBL" id="KAK8900473.1"/>
    </source>
</evidence>
<dbReference type="Proteomes" id="UP001470230">
    <property type="component" value="Unassembled WGS sequence"/>
</dbReference>
<dbReference type="PROSITE" id="PS51157">
    <property type="entry name" value="ZF_UBR"/>
    <property type="match status" value="1"/>
</dbReference>
<dbReference type="Gene3D" id="2.10.110.30">
    <property type="match status" value="1"/>
</dbReference>
<evidence type="ECO:0000259" key="7">
    <source>
        <dbReference type="PROSITE" id="PS51157"/>
    </source>
</evidence>
<comment type="caution">
    <text evidence="8">The sequence shown here is derived from an EMBL/GenBank/DDBJ whole genome shotgun (WGS) entry which is preliminary data.</text>
</comment>
<feature type="compositionally biased region" description="Acidic residues" evidence="6">
    <location>
        <begin position="892"/>
        <end position="902"/>
    </location>
</feature>
<name>A0ABR2LAW5_9EUKA</name>
<feature type="domain" description="UBR-type" evidence="7">
    <location>
        <begin position="49"/>
        <end position="119"/>
    </location>
</feature>
<comment type="catalytic activity">
    <reaction evidence="5">
        <text>S-ubiquitinyl-[E2 ubiquitin-conjugating enzyme]-L-cysteine + [acceptor protein]-L-lysine = [E2 ubiquitin-conjugating enzyme]-L-cysteine + N(6)-ubiquitinyl-[acceptor protein]-L-lysine.</text>
        <dbReference type="EC" id="2.3.2.27"/>
    </reaction>
</comment>
<dbReference type="InterPro" id="IPR003126">
    <property type="entry name" value="Znf_UBR"/>
</dbReference>
<dbReference type="Pfam" id="PF02207">
    <property type="entry name" value="zf-UBR"/>
    <property type="match status" value="1"/>
</dbReference>
<evidence type="ECO:0000256" key="2">
    <source>
        <dbReference type="ARBA" id="ARBA00022771"/>
    </source>
</evidence>
<evidence type="ECO:0000313" key="9">
    <source>
        <dbReference type="Proteomes" id="UP001470230"/>
    </source>
</evidence>
<protein>
    <recommendedName>
        <fullName evidence="5">E3 ubiquitin-protein ligase</fullName>
        <ecNumber evidence="5">2.3.2.27</ecNumber>
    </recommendedName>
</protein>
<gene>
    <name evidence="8" type="ORF">M9Y10_002800</name>
</gene>
<organism evidence="8 9">
    <name type="scientific">Tritrichomonas musculus</name>
    <dbReference type="NCBI Taxonomy" id="1915356"/>
    <lineage>
        <taxon>Eukaryota</taxon>
        <taxon>Metamonada</taxon>
        <taxon>Parabasalia</taxon>
        <taxon>Tritrichomonadida</taxon>
        <taxon>Tritrichomonadidae</taxon>
        <taxon>Tritrichomonas</taxon>
    </lineage>
</organism>